<evidence type="ECO:0000313" key="11">
    <source>
        <dbReference type="Proteomes" id="UP001595955"/>
    </source>
</evidence>
<evidence type="ECO:0000313" key="10">
    <source>
        <dbReference type="EMBL" id="MFC4556002.1"/>
    </source>
</evidence>
<dbReference type="Proteomes" id="UP001595955">
    <property type="component" value="Unassembled WGS sequence"/>
</dbReference>
<dbReference type="InterPro" id="IPR004843">
    <property type="entry name" value="Calcineurin-like_PHP"/>
</dbReference>
<dbReference type="InterPro" id="IPR004593">
    <property type="entry name" value="SbcD"/>
</dbReference>
<dbReference type="SUPFAM" id="SSF56300">
    <property type="entry name" value="Metallo-dependent phosphatases"/>
    <property type="match status" value="1"/>
</dbReference>
<dbReference type="InterPro" id="IPR029052">
    <property type="entry name" value="Metallo-depent_PP-like"/>
</dbReference>
<accession>A0ABV9DC71</accession>
<dbReference type="CDD" id="cd00840">
    <property type="entry name" value="MPP_Mre11_N"/>
    <property type="match status" value="1"/>
</dbReference>
<dbReference type="NCBIfam" id="TIGR00619">
    <property type="entry name" value="sbcd"/>
    <property type="match status" value="1"/>
</dbReference>
<dbReference type="GO" id="GO:0004527">
    <property type="term" value="F:exonuclease activity"/>
    <property type="evidence" value="ECO:0007669"/>
    <property type="project" value="UniProtKB-KW"/>
</dbReference>
<evidence type="ECO:0000256" key="6">
    <source>
        <dbReference type="ARBA" id="ARBA00022839"/>
    </source>
</evidence>
<sequence length="409" mass="43402">MRILHTSDWHLGRTLHGVDLLDHQEAFLDHLVQAVRSERVDALVVAGDVYDRAIPPVAVVELLAEALERLTEHTRVVLTPGNHDSATRLGFGASLFRDQLVVRSRVEGVGSPVVVPSRDGTEEALVYALPYLDPDTCRHRLAGPETGDDGAPLVPARSHEAVARAAMARVHADLAARRAGGGPRVPALLMAHAFVVGGQPSESERDIRVGGVDSVPLGVLTAGGEDAALDYLALGHLHGPQRVGPDLDPEAPGRPLARYAGSPLAYSFSERHHRKSAALVELGPGGVRSVDLLDVPRPRGLSEVTGTLEALCSPAFDAQAQDWVRVLVTDAVRPPDLYARVRARFPHALVIQHRPESGPSPAAGVSPSLDPLLVAAEFVRTVGGADPDGAERAVLARAYEAVLAQEMSA</sequence>
<keyword evidence="6 7" id="KW-0269">Exonuclease</keyword>
<dbReference type="RefSeq" id="WP_122823382.1">
    <property type="nucleotide sequence ID" value="NZ_CP033325.1"/>
</dbReference>
<proteinExistence type="inferred from homology"/>
<comment type="function">
    <text evidence="7">SbcCD cleaves DNA hairpin structures. These structures can inhibit DNA replication and are intermediates in certain DNA recombination reactions. The complex acts as a 3'-&gt;5' double strand exonuclease that can open hairpins. It also has a 5' single-strand endonuclease activity.</text>
</comment>
<evidence type="ECO:0000259" key="9">
    <source>
        <dbReference type="Pfam" id="PF12320"/>
    </source>
</evidence>
<feature type="domain" description="Calcineurin-like phosphoesterase" evidence="8">
    <location>
        <begin position="1"/>
        <end position="91"/>
    </location>
</feature>
<name>A0ABV9DC71_9MICO</name>
<evidence type="ECO:0000256" key="3">
    <source>
        <dbReference type="ARBA" id="ARBA00013365"/>
    </source>
</evidence>
<keyword evidence="7" id="KW-0255">Endonuclease</keyword>
<reference evidence="11" key="1">
    <citation type="journal article" date="2019" name="Int. J. Syst. Evol. Microbiol.">
        <title>The Global Catalogue of Microorganisms (GCM) 10K type strain sequencing project: providing services to taxonomists for standard genome sequencing and annotation.</title>
        <authorList>
            <consortium name="The Broad Institute Genomics Platform"/>
            <consortium name="The Broad Institute Genome Sequencing Center for Infectious Disease"/>
            <person name="Wu L."/>
            <person name="Ma J."/>
        </authorList>
    </citation>
    <scope>NUCLEOTIDE SEQUENCE [LARGE SCALE GENOMIC DNA]</scope>
    <source>
        <strain evidence="11">JCM 3369</strain>
    </source>
</reference>
<organism evidence="10 11">
    <name type="scientific">Georgenia faecalis</name>
    <dbReference type="NCBI Taxonomy" id="2483799"/>
    <lineage>
        <taxon>Bacteria</taxon>
        <taxon>Bacillati</taxon>
        <taxon>Actinomycetota</taxon>
        <taxon>Actinomycetes</taxon>
        <taxon>Micrococcales</taxon>
        <taxon>Bogoriellaceae</taxon>
        <taxon>Georgenia</taxon>
    </lineage>
</organism>
<feature type="domain" description="Nuclease SbcCD subunit D C-terminal" evidence="9">
    <location>
        <begin position="298"/>
        <end position="355"/>
    </location>
</feature>
<comment type="caution">
    <text evidence="10">The sequence shown here is derived from an EMBL/GenBank/DDBJ whole genome shotgun (WGS) entry which is preliminary data.</text>
</comment>
<dbReference type="EMBL" id="JBHSGF010000008">
    <property type="protein sequence ID" value="MFC4556002.1"/>
    <property type="molecule type" value="Genomic_DNA"/>
</dbReference>
<dbReference type="InterPro" id="IPR026843">
    <property type="entry name" value="SbcD_C"/>
</dbReference>
<gene>
    <name evidence="7" type="primary">sbcD</name>
    <name evidence="10" type="ORF">ACFO3F_12150</name>
</gene>
<dbReference type="Pfam" id="PF12320">
    <property type="entry name" value="SbcD_C"/>
    <property type="match status" value="1"/>
</dbReference>
<keyword evidence="5 7" id="KW-0378">Hydrolase</keyword>
<evidence type="ECO:0000256" key="2">
    <source>
        <dbReference type="ARBA" id="ARBA00011322"/>
    </source>
</evidence>
<keyword evidence="7" id="KW-0235">DNA replication</keyword>
<evidence type="ECO:0000256" key="5">
    <source>
        <dbReference type="ARBA" id="ARBA00022801"/>
    </source>
</evidence>
<keyword evidence="4 7" id="KW-0540">Nuclease</keyword>
<dbReference type="Gene3D" id="3.60.21.10">
    <property type="match status" value="1"/>
</dbReference>
<dbReference type="PANTHER" id="PTHR30337:SF0">
    <property type="entry name" value="NUCLEASE SBCCD SUBUNIT D"/>
    <property type="match status" value="1"/>
</dbReference>
<comment type="subunit">
    <text evidence="2 7">Heterodimer of SbcC and SbcD.</text>
</comment>
<protein>
    <recommendedName>
        <fullName evidence="3 7">Nuclease SbcCD subunit D</fullName>
    </recommendedName>
</protein>
<evidence type="ECO:0000259" key="8">
    <source>
        <dbReference type="Pfam" id="PF00149"/>
    </source>
</evidence>
<keyword evidence="11" id="KW-1185">Reference proteome</keyword>
<evidence type="ECO:0000256" key="7">
    <source>
        <dbReference type="RuleBase" id="RU363069"/>
    </source>
</evidence>
<comment type="similarity">
    <text evidence="1 7">Belongs to the SbcD family.</text>
</comment>
<dbReference type="PANTHER" id="PTHR30337">
    <property type="entry name" value="COMPONENT OF ATP-DEPENDENT DSDNA EXONUCLEASE"/>
    <property type="match status" value="1"/>
</dbReference>
<keyword evidence="7" id="KW-0233">DNA recombination</keyword>
<evidence type="ECO:0000256" key="4">
    <source>
        <dbReference type="ARBA" id="ARBA00022722"/>
    </source>
</evidence>
<dbReference type="InterPro" id="IPR041796">
    <property type="entry name" value="Mre11_N"/>
</dbReference>
<dbReference type="InterPro" id="IPR050535">
    <property type="entry name" value="DNA_Repair-Maintenance_Comp"/>
</dbReference>
<evidence type="ECO:0000256" key="1">
    <source>
        <dbReference type="ARBA" id="ARBA00010555"/>
    </source>
</evidence>
<dbReference type="Pfam" id="PF00149">
    <property type="entry name" value="Metallophos"/>
    <property type="match status" value="1"/>
</dbReference>